<name>A0AA86T0C6_9FABA</name>
<evidence type="ECO:0000313" key="2">
    <source>
        <dbReference type="Proteomes" id="UP001189624"/>
    </source>
</evidence>
<proteinExistence type="predicted"/>
<evidence type="ECO:0000313" key="1">
    <source>
        <dbReference type="EMBL" id="CAJ1976212.1"/>
    </source>
</evidence>
<gene>
    <name evidence="1" type="ORF">AYBTSS11_LOCUS28348</name>
</gene>
<organism evidence="1 2">
    <name type="scientific">Sphenostylis stenocarpa</name>
    <dbReference type="NCBI Taxonomy" id="92480"/>
    <lineage>
        <taxon>Eukaryota</taxon>
        <taxon>Viridiplantae</taxon>
        <taxon>Streptophyta</taxon>
        <taxon>Embryophyta</taxon>
        <taxon>Tracheophyta</taxon>
        <taxon>Spermatophyta</taxon>
        <taxon>Magnoliopsida</taxon>
        <taxon>eudicotyledons</taxon>
        <taxon>Gunneridae</taxon>
        <taxon>Pentapetalae</taxon>
        <taxon>rosids</taxon>
        <taxon>fabids</taxon>
        <taxon>Fabales</taxon>
        <taxon>Fabaceae</taxon>
        <taxon>Papilionoideae</taxon>
        <taxon>50 kb inversion clade</taxon>
        <taxon>NPAAA clade</taxon>
        <taxon>indigoferoid/millettioid clade</taxon>
        <taxon>Phaseoleae</taxon>
        <taxon>Sphenostylis</taxon>
    </lineage>
</organism>
<keyword evidence="2" id="KW-1185">Reference proteome</keyword>
<protein>
    <submittedName>
        <fullName evidence="1">Uncharacterized protein</fullName>
    </submittedName>
</protein>
<dbReference type="AlphaFoldDB" id="A0AA86T0C6"/>
<dbReference type="Gramene" id="rna-AYBTSS11_LOCUS28348">
    <property type="protein sequence ID" value="CAJ1976212.1"/>
    <property type="gene ID" value="gene-AYBTSS11_LOCUS28348"/>
</dbReference>
<accession>A0AA86T0C6</accession>
<dbReference type="Proteomes" id="UP001189624">
    <property type="component" value="Chromosome 10"/>
</dbReference>
<reference evidence="1" key="1">
    <citation type="submission" date="2023-10" db="EMBL/GenBank/DDBJ databases">
        <authorList>
            <person name="Domelevo Entfellner J.-B."/>
        </authorList>
    </citation>
    <scope>NUCLEOTIDE SEQUENCE</scope>
</reference>
<sequence>MQHLTVLVKCGESALNHVSVDNSRHEWKGGSQRGATRGADCVRCGVAEVWFAVARLRWQRRGMRKDFRDEGSRIREAGDEDGRGGGLAIWGSNWAARAPVKGVGVVLAVVGGDWQGAGGAIRLKGKRQSEGVGIVGAATRGKRGVEEEWKQGSLGERTVLMVDLVAAKYNNEVVPSCGLMRIYKEAKSSLIRWNMILHFNVHSNISAE</sequence>
<dbReference type="EMBL" id="OY731407">
    <property type="protein sequence ID" value="CAJ1976212.1"/>
    <property type="molecule type" value="Genomic_DNA"/>
</dbReference>